<dbReference type="Gene3D" id="1.10.8.730">
    <property type="match status" value="1"/>
</dbReference>
<evidence type="ECO:0000313" key="3">
    <source>
        <dbReference type="Proteomes" id="UP000193675"/>
    </source>
</evidence>
<dbReference type="Proteomes" id="UP000516786">
    <property type="component" value="Plasmid pZXPA-20-602k"/>
</dbReference>
<gene>
    <name evidence="1" type="ORF">B7H17_19440</name>
    <name evidence="2" type="ORF">ID616_31620</name>
</gene>
<dbReference type="EMBL" id="CP061724">
    <property type="protein sequence ID" value="QOD01154.1"/>
    <property type="molecule type" value="Genomic_DNA"/>
</dbReference>
<evidence type="ECO:0000313" key="2">
    <source>
        <dbReference type="EMBL" id="QOD01154.1"/>
    </source>
</evidence>
<protein>
    <submittedName>
        <fullName evidence="1">Uncharacterized protein</fullName>
    </submittedName>
</protein>
<keyword evidence="2" id="KW-0614">Plasmid</keyword>
<name>A0A1X0ZRC8_PSEPU</name>
<proteinExistence type="predicted"/>
<dbReference type="RefSeq" id="WP_084851922.1">
    <property type="nucleotide sequence ID" value="NZ_CP061724.1"/>
</dbReference>
<accession>A0A1X0ZRC8</accession>
<dbReference type="Gene3D" id="3.40.50.300">
    <property type="entry name" value="P-loop containing nucleotide triphosphate hydrolases"/>
    <property type="match status" value="1"/>
</dbReference>
<dbReference type="AlphaFoldDB" id="A0A1X0ZRC8"/>
<sequence length="531" mass="58760">MQLKNLVFTLRQYLAEDVGTMPSVGHTYELLASLMGYDTFASLNSQAFLLSLRASHYDVIENIRILLAGHPDRQGAAKRHEALSAPGDAWKVARSLEKFASEHELVAIPLQTLLDNPPGTGADPWSTFAFDELMKGMVTISQGQLALALSMLEDACKRELRLRPPLIRLYRLLQECFDSDAGLSTSFKERAEFHNRAQLAAGMPKECSLLPIDPWCPAYGSAHGVATYSPEVNRGLAAATIIKSILPHDPHTIWVTHNGTQNHLAGAGFTNVSLTLPHISQTPRVCLNPFVANGENIGLEDRMAIAHILHLMMSSVSPDFCTEHPQLLQVLQEALYDFYRGRERHAVTREPTMRDFIASLDDFVWQGLEGSEISLALAPFCGGGRYAGLFDGNFDLGIESDWVLFDTKAIEGTPALAPAILVLALKIDAECRHRIPRTAKKALILSHDWVSHSSTRFTVPFSHLYKSFRRYNLGALVLSESLSEYLSLQDDHPDNELADGLLANTSHSFALISKARGHAVEYSSFTYERPV</sequence>
<geneLocation type="plasmid" evidence="2 4">
    <name>pZXPA-20-602k</name>
</geneLocation>
<evidence type="ECO:0000313" key="4">
    <source>
        <dbReference type="Proteomes" id="UP000516786"/>
    </source>
</evidence>
<reference evidence="1 3" key="1">
    <citation type="submission" date="2017-04" db="EMBL/GenBank/DDBJ databases">
        <title>Presence of VIM-2 positive Pseudomonas species in chickens and their surrounding environment.</title>
        <authorList>
            <person name="Zhang R."/>
        </authorList>
    </citation>
    <scope>NUCLEOTIDE SEQUENCE [LARGE SCALE GENOMIC DNA]</scope>
    <source>
        <strain evidence="1 3">DZ-C18</strain>
    </source>
</reference>
<dbReference type="EMBL" id="NBWC01000031">
    <property type="protein sequence ID" value="ORL61895.1"/>
    <property type="molecule type" value="Genomic_DNA"/>
</dbReference>
<dbReference type="InterPro" id="IPR027417">
    <property type="entry name" value="P-loop_NTPase"/>
</dbReference>
<evidence type="ECO:0000313" key="1">
    <source>
        <dbReference type="EMBL" id="ORL61895.1"/>
    </source>
</evidence>
<organism evidence="1 3">
    <name type="scientific">Pseudomonas putida</name>
    <name type="common">Arthrobacter siderocapsulatus</name>
    <dbReference type="NCBI Taxonomy" id="303"/>
    <lineage>
        <taxon>Bacteria</taxon>
        <taxon>Pseudomonadati</taxon>
        <taxon>Pseudomonadota</taxon>
        <taxon>Gammaproteobacteria</taxon>
        <taxon>Pseudomonadales</taxon>
        <taxon>Pseudomonadaceae</taxon>
        <taxon>Pseudomonas</taxon>
    </lineage>
</organism>
<dbReference type="Proteomes" id="UP000193675">
    <property type="component" value="Unassembled WGS sequence"/>
</dbReference>
<reference evidence="2 4" key="2">
    <citation type="submission" date="2020-09" db="EMBL/GenBank/DDBJ databases">
        <title>Co-existence of a novel multidrug-resistance efflux pump with carbapenem resistance gene blaVIM-2 in one megaplasmid in Pseudomonas putida.</title>
        <authorList>
            <person name="Peng K."/>
            <person name="Li R."/>
        </authorList>
    </citation>
    <scope>NUCLEOTIDE SEQUENCE [LARGE SCALE GENOMIC DNA]</scope>
    <source>
        <strain evidence="2 4">ZXPA-20</strain>
        <plasmid evidence="2 4">pZXPA-20-602k</plasmid>
    </source>
</reference>
<dbReference type="OrthoDB" id="5593871at2"/>